<feature type="compositionally biased region" description="Basic and acidic residues" evidence="1">
    <location>
        <begin position="36"/>
        <end position="49"/>
    </location>
</feature>
<evidence type="ECO:0000313" key="3">
    <source>
        <dbReference type="RefSeq" id="XP_033695922.1"/>
    </source>
</evidence>
<gene>
    <name evidence="3" type="primary">LOC109548099</name>
</gene>
<evidence type="ECO:0000313" key="2">
    <source>
        <dbReference type="Proteomes" id="UP000245320"/>
    </source>
</evidence>
<feature type="compositionally biased region" description="Low complexity" evidence="1">
    <location>
        <begin position="154"/>
        <end position="164"/>
    </location>
</feature>
<name>A0A6J3Q0V6_TURTR</name>
<feature type="region of interest" description="Disordered" evidence="1">
    <location>
        <begin position="115"/>
        <end position="164"/>
    </location>
</feature>
<dbReference type="RefSeq" id="XP_033695922.1">
    <property type="nucleotide sequence ID" value="XM_033840031.1"/>
</dbReference>
<dbReference type="Proteomes" id="UP000245320">
    <property type="component" value="Chromosome 15"/>
</dbReference>
<keyword evidence="2" id="KW-1185">Reference proteome</keyword>
<feature type="compositionally biased region" description="Gly residues" evidence="1">
    <location>
        <begin position="115"/>
        <end position="142"/>
    </location>
</feature>
<proteinExistence type="predicted"/>
<dbReference type="CTD" id="283875"/>
<reference evidence="3" key="1">
    <citation type="submission" date="2025-08" db="UniProtKB">
        <authorList>
            <consortium name="RefSeq"/>
        </authorList>
    </citation>
    <scope>IDENTIFICATION</scope>
    <source>
        <tissue evidence="3">Spleen</tissue>
    </source>
</reference>
<accession>A0A6J3Q0V6</accession>
<sequence length="306" mass="32487">MGFPGREEFKLRRLEWLSIRLWPPQWSRSRLLKGGETPEARNWRERETSKAWTGLSSRNGLGAGAFPGVGAQPGLGGGMKPQKPGFGNSYRLGAQPGIAEAMKPQKPVYRNGLGVGAFPGEGPQPGLGGGLSPPKPGLGGGLKPQKPGEPEPSPSLSCTSSCCPSRTPLPNTVPHIPAFPLQDMAMAMGWGPSQFLLQPSSGGRNLRKQGTSLRMATDQEQNWALVVASSPRKSVSPRVPILGMSYVSLTVLVTGMVVWDPGSSLRPAHSQGSLGLMAFGMGMRGQQLCAPMWLLQPLEEMGLMGS</sequence>
<protein>
    <submittedName>
        <fullName evidence="3">41 kDa spicule matrix protein-like isoform X3</fullName>
    </submittedName>
</protein>
<evidence type="ECO:0000256" key="1">
    <source>
        <dbReference type="SAM" id="MobiDB-lite"/>
    </source>
</evidence>
<feature type="region of interest" description="Disordered" evidence="1">
    <location>
        <begin position="31"/>
        <end position="69"/>
    </location>
</feature>
<dbReference type="AlphaFoldDB" id="A0A6J3Q0V6"/>
<feature type="compositionally biased region" description="Polar residues" evidence="1">
    <location>
        <begin position="50"/>
        <end position="59"/>
    </location>
</feature>
<organism evidence="2 3">
    <name type="scientific">Tursiops truncatus</name>
    <name type="common">Atlantic bottle-nosed dolphin</name>
    <name type="synonym">Delphinus truncatus</name>
    <dbReference type="NCBI Taxonomy" id="9739"/>
    <lineage>
        <taxon>Eukaryota</taxon>
        <taxon>Metazoa</taxon>
        <taxon>Chordata</taxon>
        <taxon>Craniata</taxon>
        <taxon>Vertebrata</taxon>
        <taxon>Euteleostomi</taxon>
        <taxon>Mammalia</taxon>
        <taxon>Eutheria</taxon>
        <taxon>Laurasiatheria</taxon>
        <taxon>Artiodactyla</taxon>
        <taxon>Whippomorpha</taxon>
        <taxon>Cetacea</taxon>
        <taxon>Odontoceti</taxon>
        <taxon>Delphinidae</taxon>
        <taxon>Tursiops</taxon>
    </lineage>
</organism>